<dbReference type="Pfam" id="PF02365">
    <property type="entry name" value="NAM"/>
    <property type="match status" value="1"/>
</dbReference>
<sequence length="303" mass="33856">MADDSSLFLPPGFRFHPTDEEIVVHYLQEKVADEGFSAVAIGEVDLNSCEPWELPKKAKMGEKVWYFFCQKDRKYPTGTRTNRATKDGYWKATGKDREIYKGGGGGRRELVGMKKTLVFYLGRAPKGEKTNWVMHEFRLLGLPQHSKEEWVVCRVFHKNGGIKKSPLTVDQSMSADGTTSQQQTTSSQVHTQNYQESTAYFFSEIPPPNPFFSHLGSAAAGYLHHREEEELATGRPLRTDANVAGASSAFTGKCKVEQVSNSMASRSQDTGISNDWHADVSSYDGEDHSSGGPLLNLDNIWDY</sequence>
<evidence type="ECO:0000313" key="7">
    <source>
        <dbReference type="EMBL" id="KAJ6844159.1"/>
    </source>
</evidence>
<dbReference type="SUPFAM" id="SSF101941">
    <property type="entry name" value="NAC domain"/>
    <property type="match status" value="1"/>
</dbReference>
<dbReference type="InterPro" id="IPR003441">
    <property type="entry name" value="NAC-dom"/>
</dbReference>
<keyword evidence="4" id="KW-0539">Nucleus</keyword>
<evidence type="ECO:0000259" key="6">
    <source>
        <dbReference type="PROSITE" id="PS51005"/>
    </source>
</evidence>
<dbReference type="PROSITE" id="PS51005">
    <property type="entry name" value="NAC"/>
    <property type="match status" value="1"/>
</dbReference>
<proteinExistence type="predicted"/>
<feature type="domain" description="NAC" evidence="6">
    <location>
        <begin position="9"/>
        <end position="158"/>
    </location>
</feature>
<organism evidence="7 8">
    <name type="scientific">Iris pallida</name>
    <name type="common">Sweet iris</name>
    <dbReference type="NCBI Taxonomy" id="29817"/>
    <lineage>
        <taxon>Eukaryota</taxon>
        <taxon>Viridiplantae</taxon>
        <taxon>Streptophyta</taxon>
        <taxon>Embryophyta</taxon>
        <taxon>Tracheophyta</taxon>
        <taxon>Spermatophyta</taxon>
        <taxon>Magnoliopsida</taxon>
        <taxon>Liliopsida</taxon>
        <taxon>Asparagales</taxon>
        <taxon>Iridaceae</taxon>
        <taxon>Iridoideae</taxon>
        <taxon>Irideae</taxon>
        <taxon>Iris</taxon>
    </lineage>
</organism>
<evidence type="ECO:0000256" key="3">
    <source>
        <dbReference type="ARBA" id="ARBA00023163"/>
    </source>
</evidence>
<dbReference type="PANTHER" id="PTHR31744">
    <property type="entry name" value="PROTEIN CUP-SHAPED COTYLEDON 2-RELATED"/>
    <property type="match status" value="1"/>
</dbReference>
<keyword evidence="1" id="KW-0805">Transcription regulation</keyword>
<dbReference type="PANTHER" id="PTHR31744:SF92">
    <property type="entry name" value="NAC DOMAIN-CONTAINING PROTEIN 87"/>
    <property type="match status" value="1"/>
</dbReference>
<dbReference type="AlphaFoldDB" id="A0AAX6HSX7"/>
<reference evidence="7" key="2">
    <citation type="submission" date="2023-04" db="EMBL/GenBank/DDBJ databases">
        <authorList>
            <person name="Bruccoleri R.E."/>
            <person name="Oakeley E.J."/>
            <person name="Faust A.-M."/>
            <person name="Dessus-Babus S."/>
            <person name="Altorfer M."/>
            <person name="Burckhardt D."/>
            <person name="Oertli M."/>
            <person name="Naumann U."/>
            <person name="Petersen F."/>
            <person name="Wong J."/>
        </authorList>
    </citation>
    <scope>NUCLEOTIDE SEQUENCE</scope>
    <source>
        <strain evidence="7">GSM-AAB239-AS_SAM_17_03QT</strain>
        <tissue evidence="7">Leaf</tissue>
    </source>
</reference>
<dbReference type="GO" id="GO:0003677">
    <property type="term" value="F:DNA binding"/>
    <property type="evidence" value="ECO:0007669"/>
    <property type="project" value="UniProtKB-KW"/>
</dbReference>
<comment type="caution">
    <text evidence="7">The sequence shown here is derived from an EMBL/GenBank/DDBJ whole genome shotgun (WGS) entry which is preliminary data.</text>
</comment>
<keyword evidence="3" id="KW-0804">Transcription</keyword>
<evidence type="ECO:0000256" key="2">
    <source>
        <dbReference type="ARBA" id="ARBA00023125"/>
    </source>
</evidence>
<evidence type="ECO:0000256" key="5">
    <source>
        <dbReference type="SAM" id="MobiDB-lite"/>
    </source>
</evidence>
<feature type="region of interest" description="Disordered" evidence="5">
    <location>
        <begin position="166"/>
        <end position="190"/>
    </location>
</feature>
<evidence type="ECO:0000256" key="1">
    <source>
        <dbReference type="ARBA" id="ARBA00023015"/>
    </source>
</evidence>
<dbReference type="FunFam" id="2.170.150.80:FF:000006">
    <property type="entry name" value="NAC domain-containing protein 100-like"/>
    <property type="match status" value="1"/>
</dbReference>
<evidence type="ECO:0000313" key="8">
    <source>
        <dbReference type="Proteomes" id="UP001140949"/>
    </source>
</evidence>
<keyword evidence="8" id="KW-1185">Reference proteome</keyword>
<accession>A0AAX6HSX7</accession>
<evidence type="ECO:0000256" key="4">
    <source>
        <dbReference type="ARBA" id="ARBA00023242"/>
    </source>
</evidence>
<dbReference type="Proteomes" id="UP001140949">
    <property type="component" value="Unassembled WGS sequence"/>
</dbReference>
<name>A0AAX6HSX7_IRIPA</name>
<gene>
    <name evidence="7" type="ORF">M6B38_291195</name>
</gene>
<dbReference type="GO" id="GO:0006355">
    <property type="term" value="P:regulation of DNA-templated transcription"/>
    <property type="evidence" value="ECO:0007669"/>
    <property type="project" value="InterPro"/>
</dbReference>
<dbReference type="GO" id="GO:0005634">
    <property type="term" value="C:nucleus"/>
    <property type="evidence" value="ECO:0007669"/>
    <property type="project" value="UniProtKB-ARBA"/>
</dbReference>
<feature type="compositionally biased region" description="Low complexity" evidence="5">
    <location>
        <begin position="178"/>
        <end position="188"/>
    </location>
</feature>
<keyword evidence="2" id="KW-0238">DNA-binding</keyword>
<dbReference type="InterPro" id="IPR036093">
    <property type="entry name" value="NAC_dom_sf"/>
</dbReference>
<reference evidence="7" key="1">
    <citation type="journal article" date="2023" name="GigaByte">
        <title>Genome assembly of the bearded iris, Iris pallida Lam.</title>
        <authorList>
            <person name="Bruccoleri R.E."/>
            <person name="Oakeley E.J."/>
            <person name="Faust A.M.E."/>
            <person name="Altorfer M."/>
            <person name="Dessus-Babus S."/>
            <person name="Burckhardt D."/>
            <person name="Oertli M."/>
            <person name="Naumann U."/>
            <person name="Petersen F."/>
            <person name="Wong J."/>
        </authorList>
    </citation>
    <scope>NUCLEOTIDE SEQUENCE</scope>
    <source>
        <strain evidence="7">GSM-AAB239-AS_SAM_17_03QT</strain>
    </source>
</reference>
<protein>
    <submittedName>
        <fullName evidence="7">NAC domain-containing protein 100-like</fullName>
    </submittedName>
</protein>
<feature type="compositionally biased region" description="Polar residues" evidence="5">
    <location>
        <begin position="168"/>
        <end position="177"/>
    </location>
</feature>
<dbReference type="EMBL" id="JANAVB010006599">
    <property type="protein sequence ID" value="KAJ6844159.1"/>
    <property type="molecule type" value="Genomic_DNA"/>
</dbReference>
<dbReference type="Gene3D" id="2.170.150.80">
    <property type="entry name" value="NAC domain"/>
    <property type="match status" value="1"/>
</dbReference>